<dbReference type="CDD" id="cd05233">
    <property type="entry name" value="SDR_c"/>
    <property type="match status" value="1"/>
</dbReference>
<evidence type="ECO:0000313" key="5">
    <source>
        <dbReference type="EMBL" id="ESZ97556.1"/>
    </source>
</evidence>
<gene>
    <name evidence="5" type="ORF">SBOR_2103</name>
</gene>
<evidence type="ECO:0000256" key="4">
    <source>
        <dbReference type="SAM" id="MobiDB-lite"/>
    </source>
</evidence>
<organism evidence="5 6">
    <name type="scientific">Sclerotinia borealis (strain F-4128)</name>
    <dbReference type="NCBI Taxonomy" id="1432307"/>
    <lineage>
        <taxon>Eukaryota</taxon>
        <taxon>Fungi</taxon>
        <taxon>Dikarya</taxon>
        <taxon>Ascomycota</taxon>
        <taxon>Pezizomycotina</taxon>
        <taxon>Leotiomycetes</taxon>
        <taxon>Helotiales</taxon>
        <taxon>Sclerotiniaceae</taxon>
        <taxon>Sclerotinia</taxon>
    </lineage>
</organism>
<keyword evidence="6" id="KW-1185">Reference proteome</keyword>
<dbReference type="Gene3D" id="3.40.50.720">
    <property type="entry name" value="NAD(P)-binding Rossmann-like Domain"/>
    <property type="match status" value="1"/>
</dbReference>
<keyword evidence="2" id="KW-0521">NADP</keyword>
<dbReference type="OrthoDB" id="2962696at2759"/>
<dbReference type="InterPro" id="IPR052178">
    <property type="entry name" value="Sec_Metab_Biosynth_SDR"/>
</dbReference>
<evidence type="ECO:0000256" key="3">
    <source>
        <dbReference type="ARBA" id="ARBA00023002"/>
    </source>
</evidence>
<protein>
    <submittedName>
        <fullName evidence="5">Uncharacterized protein</fullName>
    </submittedName>
</protein>
<feature type="compositionally biased region" description="Basic residues" evidence="4">
    <location>
        <begin position="426"/>
        <end position="468"/>
    </location>
</feature>
<feature type="region of interest" description="Disordered" evidence="4">
    <location>
        <begin position="422"/>
        <end position="492"/>
    </location>
</feature>
<feature type="compositionally biased region" description="Low complexity" evidence="4">
    <location>
        <begin position="475"/>
        <end position="492"/>
    </location>
</feature>
<dbReference type="PANTHER" id="PTHR43618">
    <property type="entry name" value="7-ALPHA-HYDROXYSTEROID DEHYDROGENASE"/>
    <property type="match status" value="1"/>
</dbReference>
<dbReference type="Proteomes" id="UP000019487">
    <property type="component" value="Unassembled WGS sequence"/>
</dbReference>
<dbReference type="Pfam" id="PF00106">
    <property type="entry name" value="adh_short"/>
    <property type="match status" value="1"/>
</dbReference>
<evidence type="ECO:0000256" key="1">
    <source>
        <dbReference type="ARBA" id="ARBA00006484"/>
    </source>
</evidence>
<dbReference type="STRING" id="1432307.W9CNX0"/>
<dbReference type="AlphaFoldDB" id="W9CNX0"/>
<reference evidence="5 6" key="1">
    <citation type="journal article" date="2014" name="Genome Announc.">
        <title>Draft genome sequence of Sclerotinia borealis, a psychrophilic plant pathogenic fungus.</title>
        <authorList>
            <person name="Mardanov A.V."/>
            <person name="Beletsky A.V."/>
            <person name="Kadnikov V.V."/>
            <person name="Ignatov A.N."/>
            <person name="Ravin N.V."/>
        </authorList>
    </citation>
    <scope>NUCLEOTIDE SEQUENCE [LARGE SCALE GENOMIC DNA]</scope>
    <source>
        <strain evidence="6">F-4157</strain>
    </source>
</reference>
<dbReference type="PANTHER" id="PTHR43618:SF1">
    <property type="entry name" value="SHORT CHAIN DEHYDROGENASE_REDUCTASE"/>
    <property type="match status" value="1"/>
</dbReference>
<evidence type="ECO:0000313" key="6">
    <source>
        <dbReference type="Proteomes" id="UP000019487"/>
    </source>
</evidence>
<dbReference type="PRINTS" id="PR00081">
    <property type="entry name" value="GDHRDH"/>
</dbReference>
<feature type="region of interest" description="Disordered" evidence="4">
    <location>
        <begin position="597"/>
        <end position="640"/>
    </location>
</feature>
<feature type="compositionally biased region" description="Basic and acidic residues" evidence="4">
    <location>
        <begin position="597"/>
        <end position="625"/>
    </location>
</feature>
<keyword evidence="3" id="KW-0560">Oxidoreductase</keyword>
<accession>W9CNX0</accession>
<sequence length="640" mass="71199">MVDTNELRAENLFSMKNHVCVITGGGTGIGLMAAQTLAANGAKVYITGRRMEALENAAKQHSPTSGGSIIPIGPCDVTSKKDLENLVAEISKKENYISLLLAGAGISGPKVEPNSSNAVELKEKLFNSESFEEWGTTFNTNVSAVYFTTVCFLPLLQAAHKVHGSMSSSVIVISSMSGIMRHAQGHFSYNAAKGATVHLSKLMSYEFKTIGVRVNSIAPGYFPSEMTVGESDGNQKSHLEDEKIQEKGHVPMQRAGSDEEMAMAVLFLSKNNYVNGEIIAVDGGVLLEVPGKLDIKQLEAQLSFLRQPVLSPNIDWTERVDRVIEIWNKGFFVPRGSKIIEDNDELSHSLERMLGRHNRGMMSGLYRLCVSQRRGNQIGRSELVADANGFCICNMFIADNRELRVGGKRSFVAHKHGISIGDRKLGGKGRLHTHMKDHYRGRRRRHERGNRHHGRSHPHRGRHRRRRGSGRDHFSSLTSSSSSFSLSSSDSDASVGSLTEYDHLENQRLLANKDTLIAWLNHPEYQNRNFVKPASGQELESLRKRSQRAPQEVQKREGIIKQPTHLQAASLLANASAKEAEATNFRVILDDENEGRYTNKHVNGEEKTRANMKEQGKEETRKEIERLEEEAAELSRGERE</sequence>
<dbReference type="InterPro" id="IPR036291">
    <property type="entry name" value="NAD(P)-bd_dom_sf"/>
</dbReference>
<evidence type="ECO:0000256" key="2">
    <source>
        <dbReference type="ARBA" id="ARBA00022857"/>
    </source>
</evidence>
<comment type="similarity">
    <text evidence="1">Belongs to the short-chain dehydrogenases/reductases (SDR) family.</text>
</comment>
<dbReference type="SUPFAM" id="SSF51735">
    <property type="entry name" value="NAD(P)-binding Rossmann-fold domains"/>
    <property type="match status" value="1"/>
</dbReference>
<dbReference type="HOGENOM" id="CLU_427693_0_0_1"/>
<dbReference type="GO" id="GO:0016491">
    <property type="term" value="F:oxidoreductase activity"/>
    <property type="evidence" value="ECO:0007669"/>
    <property type="project" value="UniProtKB-KW"/>
</dbReference>
<dbReference type="EMBL" id="AYSA01000083">
    <property type="protein sequence ID" value="ESZ97556.1"/>
    <property type="molecule type" value="Genomic_DNA"/>
</dbReference>
<comment type="caution">
    <text evidence="5">The sequence shown here is derived from an EMBL/GenBank/DDBJ whole genome shotgun (WGS) entry which is preliminary data.</text>
</comment>
<name>W9CNX0_SCLBF</name>
<dbReference type="InterPro" id="IPR002347">
    <property type="entry name" value="SDR_fam"/>
</dbReference>
<proteinExistence type="inferred from homology"/>